<accession>A0A2M7G318</accession>
<reference evidence="2 3" key="1">
    <citation type="submission" date="2017-09" db="EMBL/GenBank/DDBJ databases">
        <title>Depth-based differentiation of microbial function through sediment-hosted aquifers and enrichment of novel symbionts in the deep terrestrial subsurface.</title>
        <authorList>
            <person name="Probst A.J."/>
            <person name="Ladd B."/>
            <person name="Jarett J.K."/>
            <person name="Geller-Mcgrath D.E."/>
            <person name="Sieber C.M."/>
            <person name="Emerson J.B."/>
            <person name="Anantharaman K."/>
            <person name="Thomas B.C."/>
            <person name="Malmstrom R."/>
            <person name="Stieglmeier M."/>
            <person name="Klingl A."/>
            <person name="Woyke T."/>
            <person name="Ryan C.M."/>
            <person name="Banfield J.F."/>
        </authorList>
    </citation>
    <scope>NUCLEOTIDE SEQUENCE [LARGE SCALE GENOMIC DNA]</scope>
    <source>
        <strain evidence="2">CG17_big_fil_post_rev_8_21_14_2_50_48_46</strain>
    </source>
</reference>
<comment type="caution">
    <text evidence="2">The sequence shown here is derived from an EMBL/GenBank/DDBJ whole genome shotgun (WGS) entry which is preliminary data.</text>
</comment>
<feature type="region of interest" description="Disordered" evidence="1">
    <location>
        <begin position="27"/>
        <end position="53"/>
    </location>
</feature>
<name>A0A2M7G318_9BACT</name>
<organism evidence="2 3">
    <name type="scientific">bacterium (Candidatus Blackallbacteria) CG17_big_fil_post_rev_8_21_14_2_50_48_46</name>
    <dbReference type="NCBI Taxonomy" id="2014261"/>
    <lineage>
        <taxon>Bacteria</taxon>
        <taxon>Candidatus Blackallbacteria</taxon>
    </lineage>
</organism>
<dbReference type="EMBL" id="PFFQ01000039">
    <property type="protein sequence ID" value="PIW16209.1"/>
    <property type="molecule type" value="Genomic_DNA"/>
</dbReference>
<proteinExistence type="predicted"/>
<gene>
    <name evidence="2" type="ORF">COW36_13840</name>
</gene>
<evidence type="ECO:0000313" key="3">
    <source>
        <dbReference type="Proteomes" id="UP000231019"/>
    </source>
</evidence>
<dbReference type="Proteomes" id="UP000231019">
    <property type="component" value="Unassembled WGS sequence"/>
</dbReference>
<evidence type="ECO:0000313" key="2">
    <source>
        <dbReference type="EMBL" id="PIW16209.1"/>
    </source>
</evidence>
<dbReference type="AlphaFoldDB" id="A0A2M7G318"/>
<protein>
    <submittedName>
        <fullName evidence="2">Uncharacterized protein</fullName>
    </submittedName>
</protein>
<sequence>MPPKNLILGWFLITVLLWGCNSPEEVKPTPSATAPAATATAGTQTSATPTASPSPAIAYSEVFRITYFSCLPCHNRKTLPQVIERVKAAHFDTVDGEDRLRVLAELEGLKDRQDKGEALGFSSGQEELMHLFGGIPGGFYIMLERGVMPPPWAPDLMQAIDWPNYERLSIENRAKLLQFAKPHSERYIP</sequence>
<feature type="compositionally biased region" description="Low complexity" evidence="1">
    <location>
        <begin position="28"/>
        <end position="53"/>
    </location>
</feature>
<evidence type="ECO:0000256" key="1">
    <source>
        <dbReference type="SAM" id="MobiDB-lite"/>
    </source>
</evidence>